<evidence type="ECO:0000259" key="2">
    <source>
        <dbReference type="Pfam" id="PF13670"/>
    </source>
</evidence>
<name>A0ABQ4T409_METOR</name>
<reference evidence="3" key="2">
    <citation type="submission" date="2021-08" db="EMBL/GenBank/DDBJ databases">
        <authorList>
            <person name="Tani A."/>
            <person name="Ola A."/>
            <person name="Ogura Y."/>
            <person name="Katsura K."/>
            <person name="Hayashi T."/>
        </authorList>
    </citation>
    <scope>NUCLEOTIDE SEQUENCE</scope>
    <source>
        <strain evidence="3">NBRC 15689</strain>
    </source>
</reference>
<gene>
    <name evidence="3" type="ORF">LKMONMHP_1237</name>
</gene>
<evidence type="ECO:0000313" key="3">
    <source>
        <dbReference type="EMBL" id="GJE26386.1"/>
    </source>
</evidence>
<dbReference type="Pfam" id="PF13670">
    <property type="entry name" value="PepSY_2"/>
    <property type="match status" value="1"/>
</dbReference>
<reference evidence="3" key="1">
    <citation type="journal article" date="2021" name="Front. Microbiol.">
        <title>Comprehensive Comparative Genomics and Phenotyping of Methylobacterium Species.</title>
        <authorList>
            <person name="Alessa O."/>
            <person name="Ogura Y."/>
            <person name="Fujitani Y."/>
            <person name="Takami H."/>
            <person name="Hayashi T."/>
            <person name="Sahin N."/>
            <person name="Tani A."/>
        </authorList>
    </citation>
    <scope>NUCLEOTIDE SEQUENCE</scope>
    <source>
        <strain evidence="3">NBRC 15689</strain>
    </source>
</reference>
<dbReference type="Proteomes" id="UP001055156">
    <property type="component" value="Unassembled WGS sequence"/>
</dbReference>
<proteinExistence type="predicted"/>
<dbReference type="InterPro" id="IPR025711">
    <property type="entry name" value="PepSY"/>
</dbReference>
<organism evidence="3 4">
    <name type="scientific">Methylobacterium organophilum</name>
    <dbReference type="NCBI Taxonomy" id="410"/>
    <lineage>
        <taxon>Bacteria</taxon>
        <taxon>Pseudomonadati</taxon>
        <taxon>Pseudomonadota</taxon>
        <taxon>Alphaproteobacteria</taxon>
        <taxon>Hyphomicrobiales</taxon>
        <taxon>Methylobacteriaceae</taxon>
        <taxon>Methylobacterium</taxon>
    </lineage>
</organism>
<dbReference type="EMBL" id="BPQV01000003">
    <property type="protein sequence ID" value="GJE26386.1"/>
    <property type="molecule type" value="Genomic_DNA"/>
</dbReference>
<comment type="caution">
    <text evidence="3">The sequence shown here is derived from an EMBL/GenBank/DDBJ whole genome shotgun (WGS) entry which is preliminary data.</text>
</comment>
<keyword evidence="1" id="KW-0732">Signal</keyword>
<sequence>MPMTSLTKPLLAAALTLGALAGPALADVPGKDWMPIDQALRKLTEAGYTDIRSLEADDGVWEGKALKDGKAVKVMVDPHDGTVAEKTRKRDRRAD</sequence>
<protein>
    <recommendedName>
        <fullName evidence="2">PepSY domain-containing protein</fullName>
    </recommendedName>
</protein>
<evidence type="ECO:0000256" key="1">
    <source>
        <dbReference type="SAM" id="SignalP"/>
    </source>
</evidence>
<evidence type="ECO:0000313" key="4">
    <source>
        <dbReference type="Proteomes" id="UP001055156"/>
    </source>
</evidence>
<feature type="domain" description="PepSY" evidence="2">
    <location>
        <begin position="11"/>
        <end position="86"/>
    </location>
</feature>
<feature type="signal peptide" evidence="1">
    <location>
        <begin position="1"/>
        <end position="26"/>
    </location>
</feature>
<keyword evidence="4" id="KW-1185">Reference proteome</keyword>
<accession>A0ABQ4T409</accession>
<feature type="chain" id="PRO_5047086615" description="PepSY domain-containing protein" evidence="1">
    <location>
        <begin position="27"/>
        <end position="95"/>
    </location>
</feature>